<accession>A0AAW0BGS4</accession>
<sequence length="199" mass="23013">MERPPKYGILPSRRKRRMSCPPITFADLSEMRGKHFYSRNYEKEGLYLSPKDAQRFASFECILETSSKRILFTDDRVLKTYSYLVDVSQIVEKMNLAGLVVPVPQVYEYGYSGNSSYILMERVAGYPLSNMIEYFDCPIPEQVTNQLRDMVKRIASVGLCHNDLFPRNVVMSLDWNINAIIDWDECVPLLSEESMQGEP</sequence>
<name>A0AAW0BGS4_9AGAR</name>
<dbReference type="AlphaFoldDB" id="A0AAW0BGS4"/>
<feature type="domain" description="Aminoglycoside phosphotransferase" evidence="1">
    <location>
        <begin position="155"/>
        <end position="187"/>
    </location>
</feature>
<dbReference type="Gene3D" id="3.30.200.20">
    <property type="entry name" value="Phosphorylase Kinase, domain 1"/>
    <property type="match status" value="1"/>
</dbReference>
<dbReference type="SUPFAM" id="SSF56112">
    <property type="entry name" value="Protein kinase-like (PK-like)"/>
    <property type="match status" value="1"/>
</dbReference>
<dbReference type="Pfam" id="PF01636">
    <property type="entry name" value="APH"/>
    <property type="match status" value="1"/>
</dbReference>
<dbReference type="InterPro" id="IPR002575">
    <property type="entry name" value="Aminoglycoside_PTrfase"/>
</dbReference>
<evidence type="ECO:0000313" key="3">
    <source>
        <dbReference type="Proteomes" id="UP001383192"/>
    </source>
</evidence>
<protein>
    <recommendedName>
        <fullName evidence="1">Aminoglycoside phosphotransferase domain-containing protein</fullName>
    </recommendedName>
</protein>
<dbReference type="InterPro" id="IPR011009">
    <property type="entry name" value="Kinase-like_dom_sf"/>
</dbReference>
<proteinExistence type="predicted"/>
<reference evidence="2 3" key="1">
    <citation type="submission" date="2024-01" db="EMBL/GenBank/DDBJ databases">
        <title>A draft genome for a cacao thread blight-causing isolate of Paramarasmius palmivorus.</title>
        <authorList>
            <person name="Baruah I.K."/>
            <person name="Bukari Y."/>
            <person name="Amoako-Attah I."/>
            <person name="Meinhardt L.W."/>
            <person name="Bailey B.A."/>
            <person name="Cohen S.P."/>
        </authorList>
    </citation>
    <scope>NUCLEOTIDE SEQUENCE [LARGE SCALE GENOMIC DNA]</scope>
    <source>
        <strain evidence="2 3">GH-12</strain>
    </source>
</reference>
<comment type="caution">
    <text evidence="2">The sequence shown here is derived from an EMBL/GenBank/DDBJ whole genome shotgun (WGS) entry which is preliminary data.</text>
</comment>
<organism evidence="2 3">
    <name type="scientific">Paramarasmius palmivorus</name>
    <dbReference type="NCBI Taxonomy" id="297713"/>
    <lineage>
        <taxon>Eukaryota</taxon>
        <taxon>Fungi</taxon>
        <taxon>Dikarya</taxon>
        <taxon>Basidiomycota</taxon>
        <taxon>Agaricomycotina</taxon>
        <taxon>Agaricomycetes</taxon>
        <taxon>Agaricomycetidae</taxon>
        <taxon>Agaricales</taxon>
        <taxon>Marasmiineae</taxon>
        <taxon>Marasmiaceae</taxon>
        <taxon>Paramarasmius</taxon>
    </lineage>
</organism>
<evidence type="ECO:0000259" key="1">
    <source>
        <dbReference type="Pfam" id="PF01636"/>
    </source>
</evidence>
<gene>
    <name evidence="2" type="ORF">VNI00_016112</name>
</gene>
<dbReference type="Proteomes" id="UP001383192">
    <property type="component" value="Unassembled WGS sequence"/>
</dbReference>
<dbReference type="Gene3D" id="1.10.510.10">
    <property type="entry name" value="Transferase(Phosphotransferase) domain 1"/>
    <property type="match status" value="1"/>
</dbReference>
<keyword evidence="3" id="KW-1185">Reference proteome</keyword>
<dbReference type="EMBL" id="JAYKXP010000117">
    <property type="protein sequence ID" value="KAK7025330.1"/>
    <property type="molecule type" value="Genomic_DNA"/>
</dbReference>
<evidence type="ECO:0000313" key="2">
    <source>
        <dbReference type="EMBL" id="KAK7025330.1"/>
    </source>
</evidence>